<evidence type="ECO:0000313" key="1">
    <source>
        <dbReference type="EMBL" id="KAG1810622.1"/>
    </source>
</evidence>
<dbReference type="GeneID" id="64623078"/>
<gene>
    <name evidence="1" type="ORF">BJ212DRAFT_1200306</name>
</gene>
<feature type="non-terminal residue" evidence="1">
    <location>
        <position position="149"/>
    </location>
</feature>
<dbReference type="Proteomes" id="UP000807769">
    <property type="component" value="Unassembled WGS sequence"/>
</dbReference>
<accession>A0A9P7JA55</accession>
<name>A0A9P7JA55_9AGAM</name>
<feature type="non-terminal residue" evidence="1">
    <location>
        <position position="1"/>
    </location>
</feature>
<keyword evidence="2" id="KW-1185">Reference proteome</keyword>
<proteinExistence type="predicted"/>
<reference evidence="1" key="1">
    <citation type="journal article" date="2020" name="New Phytol.">
        <title>Comparative genomics reveals dynamic genome evolution in host specialist ectomycorrhizal fungi.</title>
        <authorList>
            <person name="Lofgren L.A."/>
            <person name="Nguyen N.H."/>
            <person name="Vilgalys R."/>
            <person name="Ruytinx J."/>
            <person name="Liao H.L."/>
            <person name="Branco S."/>
            <person name="Kuo A."/>
            <person name="LaButti K."/>
            <person name="Lipzen A."/>
            <person name="Andreopoulos W."/>
            <person name="Pangilinan J."/>
            <person name="Riley R."/>
            <person name="Hundley H."/>
            <person name="Na H."/>
            <person name="Barry K."/>
            <person name="Grigoriev I.V."/>
            <person name="Stajich J.E."/>
            <person name="Kennedy P.G."/>
        </authorList>
    </citation>
    <scope>NUCLEOTIDE SEQUENCE</scope>
    <source>
        <strain evidence="1">MN1</strain>
    </source>
</reference>
<sequence>DMFKTKYHPNSGHTPAIETFSTFGHSVEAEASSIPIVNDTLWQPFMCCADFEFTELAHQAALNKDQTNKMLQLIWQIVEGQAKFTFRSHTEVLKAWDQAATQMTPFKKHIISVPYKKEEFEFDVHTWPLWDWAMDLLQDPLLVLHFVWD</sequence>
<dbReference type="RefSeq" id="XP_041189518.1">
    <property type="nucleotide sequence ID" value="XM_041329061.1"/>
</dbReference>
<protein>
    <submittedName>
        <fullName evidence="1">Uncharacterized protein</fullName>
    </submittedName>
</protein>
<evidence type="ECO:0000313" key="2">
    <source>
        <dbReference type="Proteomes" id="UP000807769"/>
    </source>
</evidence>
<dbReference type="EMBL" id="JABBWG010000032">
    <property type="protein sequence ID" value="KAG1810622.1"/>
    <property type="molecule type" value="Genomic_DNA"/>
</dbReference>
<dbReference type="AlphaFoldDB" id="A0A9P7JA55"/>
<comment type="caution">
    <text evidence="1">The sequence shown here is derived from an EMBL/GenBank/DDBJ whole genome shotgun (WGS) entry which is preliminary data.</text>
</comment>
<dbReference type="OrthoDB" id="3239511at2759"/>
<organism evidence="1 2">
    <name type="scientific">Suillus subaureus</name>
    <dbReference type="NCBI Taxonomy" id="48587"/>
    <lineage>
        <taxon>Eukaryota</taxon>
        <taxon>Fungi</taxon>
        <taxon>Dikarya</taxon>
        <taxon>Basidiomycota</taxon>
        <taxon>Agaricomycotina</taxon>
        <taxon>Agaricomycetes</taxon>
        <taxon>Agaricomycetidae</taxon>
        <taxon>Boletales</taxon>
        <taxon>Suillineae</taxon>
        <taxon>Suillaceae</taxon>
        <taxon>Suillus</taxon>
    </lineage>
</organism>